<dbReference type="SUPFAM" id="SSF53850">
    <property type="entry name" value="Periplasmic binding protein-like II"/>
    <property type="match status" value="1"/>
</dbReference>
<sequence length="429" mass="46376">MGRGRRRRAPAYLGPEGLHAGSGKRDRQAASGGPHLRQDEYRARRTRTLRAACRAAATHRAARRRRRPQRRAAGGDHGFHQERRAGPPGLNSIDPRRSRMHHTTSRRLFTLAACTLALGLAHAQAPAARDFPNKPIKVVVPSPAGGPPDLILRAILPSMTATLGQPIVVENRAGAGGMVGTAHVAKLPADGYTWLFTTASHVNIPPFNENVSYDPVKDFTHVTLAAQNFGQALVVHPGVPAKNVPELVAYARKNPGKLTYANAGNGTASHIPAEVMKSMTGTDILSVPYKGIVEATTDLIAGRIDIFFVGTNIALQHVQSGRLRALALTGRKRWKGMPDVPTMDEQGLKGFDKVNWFGLWLPAGAPPEVVQKIQAAVAKAVNESDVRQQFDTLGLEGVAMKPDEFARFVADEQRSAQEIARRINTGAKK</sequence>
<comment type="similarity">
    <text evidence="1">Belongs to the UPF0065 (bug) family.</text>
</comment>
<comment type="caution">
    <text evidence="3">The sequence shown here is derived from an EMBL/GenBank/DDBJ whole genome shotgun (WGS) entry which is preliminary data.</text>
</comment>
<evidence type="ECO:0000256" key="1">
    <source>
        <dbReference type="ARBA" id="ARBA00006987"/>
    </source>
</evidence>
<dbReference type="Proteomes" id="UP000521868">
    <property type="component" value="Unassembled WGS sequence"/>
</dbReference>
<gene>
    <name evidence="3" type="ORF">RAMLITH_09625</name>
</gene>
<evidence type="ECO:0000313" key="3">
    <source>
        <dbReference type="EMBL" id="NKE66079.1"/>
    </source>
</evidence>
<proteinExistence type="inferred from homology"/>
<reference evidence="3 4" key="1">
    <citation type="journal article" date="2020" name="Nature">
        <title>Bacterial chemolithoautotrophy via manganese oxidation.</title>
        <authorList>
            <person name="Yu H."/>
            <person name="Leadbetter J.R."/>
        </authorList>
    </citation>
    <scope>NUCLEOTIDE SEQUENCE [LARGE SCALE GENOMIC DNA]</scope>
    <source>
        <strain evidence="3 4">RBP-1</strain>
    </source>
</reference>
<keyword evidence="4" id="KW-1185">Reference proteome</keyword>
<protein>
    <submittedName>
        <fullName evidence="3">Tripartite tricarboxylate transporter substrate binding protein</fullName>
    </submittedName>
</protein>
<accession>A0A7X6DF76</accession>
<evidence type="ECO:0000313" key="4">
    <source>
        <dbReference type="Proteomes" id="UP000521868"/>
    </source>
</evidence>
<feature type="region of interest" description="Disordered" evidence="2">
    <location>
        <begin position="1"/>
        <end position="102"/>
    </location>
</feature>
<organism evidence="3 4">
    <name type="scientific">Ramlibacter lithotrophicus</name>
    <dbReference type="NCBI Taxonomy" id="2606681"/>
    <lineage>
        <taxon>Bacteria</taxon>
        <taxon>Pseudomonadati</taxon>
        <taxon>Pseudomonadota</taxon>
        <taxon>Betaproteobacteria</taxon>
        <taxon>Burkholderiales</taxon>
        <taxon>Comamonadaceae</taxon>
        <taxon>Ramlibacter</taxon>
    </lineage>
</organism>
<dbReference type="PANTHER" id="PTHR42928">
    <property type="entry name" value="TRICARBOXYLATE-BINDING PROTEIN"/>
    <property type="match status" value="1"/>
</dbReference>
<evidence type="ECO:0000256" key="2">
    <source>
        <dbReference type="SAM" id="MobiDB-lite"/>
    </source>
</evidence>
<feature type="compositionally biased region" description="Basic residues" evidence="2">
    <location>
        <begin position="60"/>
        <end position="70"/>
    </location>
</feature>
<dbReference type="Pfam" id="PF03401">
    <property type="entry name" value="TctC"/>
    <property type="match status" value="1"/>
</dbReference>
<name>A0A7X6DF76_9BURK</name>
<dbReference type="EMBL" id="VTOX01000002">
    <property type="protein sequence ID" value="NKE66079.1"/>
    <property type="molecule type" value="Genomic_DNA"/>
</dbReference>
<dbReference type="Gene3D" id="3.40.190.150">
    <property type="entry name" value="Bordetella uptake gene, domain 1"/>
    <property type="match status" value="1"/>
</dbReference>
<feature type="compositionally biased region" description="Basic and acidic residues" evidence="2">
    <location>
        <begin position="73"/>
        <end position="85"/>
    </location>
</feature>
<dbReference type="InterPro" id="IPR005064">
    <property type="entry name" value="BUG"/>
</dbReference>
<dbReference type="Gene3D" id="3.40.190.10">
    <property type="entry name" value="Periplasmic binding protein-like II"/>
    <property type="match status" value="1"/>
</dbReference>
<dbReference type="AlphaFoldDB" id="A0A7X6DF76"/>
<dbReference type="InterPro" id="IPR042100">
    <property type="entry name" value="Bug_dom1"/>
</dbReference>
<dbReference type="CDD" id="cd13578">
    <property type="entry name" value="PBP2_Bug27"/>
    <property type="match status" value="1"/>
</dbReference>
<dbReference type="PANTHER" id="PTHR42928:SF5">
    <property type="entry name" value="BLR1237 PROTEIN"/>
    <property type="match status" value="1"/>
</dbReference>
<feature type="compositionally biased region" description="Low complexity" evidence="2">
    <location>
        <begin position="49"/>
        <end position="59"/>
    </location>
</feature>